<proteinExistence type="predicted"/>
<dbReference type="Proteomes" id="UP001152531">
    <property type="component" value="Unassembled WGS sequence"/>
</dbReference>
<organism evidence="1 2">
    <name type="scientific">[Candida] jaroonii</name>
    <dbReference type="NCBI Taxonomy" id="467808"/>
    <lineage>
        <taxon>Eukaryota</taxon>
        <taxon>Fungi</taxon>
        <taxon>Dikarya</taxon>
        <taxon>Ascomycota</taxon>
        <taxon>Saccharomycotina</taxon>
        <taxon>Pichiomycetes</taxon>
        <taxon>Debaryomycetaceae</taxon>
        <taxon>Yamadazyma</taxon>
    </lineage>
</organism>
<name>A0ACA9YGG1_9ASCO</name>
<evidence type="ECO:0000313" key="2">
    <source>
        <dbReference type="Proteomes" id="UP001152531"/>
    </source>
</evidence>
<reference evidence="1" key="1">
    <citation type="submission" date="2022-06" db="EMBL/GenBank/DDBJ databases">
        <authorList>
            <person name="Legras J.-L."/>
            <person name="Devillers H."/>
            <person name="Grondin C."/>
        </authorList>
    </citation>
    <scope>NUCLEOTIDE SEQUENCE</scope>
    <source>
        <strain evidence="1">CLIB 1444</strain>
    </source>
</reference>
<gene>
    <name evidence="1" type="ORF">CLIB1444_20S01090</name>
</gene>
<sequence length="273" mass="31544">MIDKALKWSKSIKLKNWNFNDIIAPGQVTHLNKLLGTIIPGRSQNLLGYHFLFANQSNENLGTDGYDNYQAPVSDTQLFRRRMWVKGEIEFINPLSLGSYVNCQEVVSNVRLMNNSTFVEIVRHFKSETDPILKEKRTLIYTNDNYNQPSASVVDSTYHHSINFNVDDTQLSKYSFLTYNLHKIHLDKEYSKNEGFPDRIVQGPLLVTIILNWFHTNHPDLDISTIKYKITNPVYVNEQQAIYWKKKGNVFEVLITNGINISLNCKITLKGIN</sequence>
<dbReference type="EMBL" id="CALSDN010000020">
    <property type="protein sequence ID" value="CAH6723803.1"/>
    <property type="molecule type" value="Genomic_DNA"/>
</dbReference>
<evidence type="ECO:0000313" key="1">
    <source>
        <dbReference type="EMBL" id="CAH6723803.1"/>
    </source>
</evidence>
<protein>
    <submittedName>
        <fullName evidence="1">Hydroxyacyl-thioester dehydratase type 2, mitochondrial</fullName>
    </submittedName>
</protein>
<keyword evidence="2" id="KW-1185">Reference proteome</keyword>
<comment type="caution">
    <text evidence="1">The sequence shown here is derived from an EMBL/GenBank/DDBJ whole genome shotgun (WGS) entry which is preliminary data.</text>
</comment>
<accession>A0ACA9YGG1</accession>